<evidence type="ECO:0000256" key="1">
    <source>
        <dbReference type="ARBA" id="ARBA00004123"/>
    </source>
</evidence>
<dbReference type="InterPro" id="IPR003151">
    <property type="entry name" value="PIK-rel_kinase_FAT"/>
</dbReference>
<dbReference type="PROSITE" id="PS51190">
    <property type="entry name" value="FATC"/>
    <property type="match status" value="1"/>
</dbReference>
<keyword evidence="9" id="KW-0539">Nucleus</keyword>
<proteinExistence type="predicted"/>
<sequence>MHGVSITPSALYSDVCLSYRRDQEVCAAILKSLLPVVLCLGQDQDETDEKCDAEGQVLSVIQGFWHLTKEGKHTALVRLALVNCMRTLIEVDPQGKWAILRVGETDISVQDAFSEFLADTHHQVRLITAQTTNRSSVISRLFQDTKSHALPLKLQKAAFEKVYMKVQEGMSYLSRSNQDPEQLPDEKYNRNSTLLMLVSVILLSSPVCEKQALFAICQSVKVNGLDPALLKKVLEKVSSTLGYRSVKDFMTSHLDYLILEWLRLKVPGYNLSTFPYTLLQYATLRDFYRSCYKVLIPHLVIRSDFEEVKAIAECIEEDCKVLLAACFPRILVHILPYFVSDCSGDSDKKKREVASKVYDLLQDENCLGKQIDNLFLQNMPDIVVELLMTLHESASATTNDEDPQFYGELDPPPNPPYFPSYVIKATLDYISSCHNSKLKSLVAILSKTPDSFQKILLSICKQAAESSNVYKKHRILTIYHLFVNLLLAEIKDGLGGAWAFVLRDVIYTLIHHINSRSTAPRDDVSTRSFMLCLDLLHRVCRAAVTNCKDALDSHLHVIVGSLIPLANSCAKIQEQVCDLLTFLVIESQNNENLNHTIKLLDPFPDHPLFKDLRQAHQKFKYSQGPFTLLQEINHFLSVSVCDSLPLTRLEGLNDLRKQLEQHKDKIKGLVHDFQGNPQDSVIANLVLSLLQLSKNAVHLANGKDVLEAAGSCLGELGPVDFCTIALQPQKELLYSKTVDVFEDKELQCVLFILKLINSALTDHCIHVRSAAAICLKNILATKTGNQFWDMYKESEDLMLVYLQPFRSPKKKFLDVENTYVGDSTMDALDDHSLWIPQNTSHDDWIKNLTCVLLESGGVRSETLLLLKPLCEVKPDFCQAVLPYLIHNILLQDSRNVWRTLLSKHIQGFFTSCCRSAPASSRSATPASSDSESEGLAHGTVDITSRRTMLSVVEYLRKQRRQGEGTAFDDNFWLDLNYLEVATAVQSCSAHFTALLYAEIYADKIKLDGEQRRSLRFEEESQTLTIVSMSEKSKEETGISLQDLLMDIYRSIGEPDSLYGCGGGKMLHPLARIRTYEHEAMWGKALVTYDLETSLPSAARQAGIMQALQNFGLSHMLSTYLQGLEHENADWSSELQEIRFQAAWRNMQWDQSPSYKGDIPGQGYHESLYRAIQSLRDKEFPTFHDHIKYARLKEVEELCKGSLESVYSLYPTLCRLQAIGELENAGQMIPGSVTECQLNDMYTKWEQQSQILKDSDFGFQEPVLALRSVILEIMLEKNCLNQNVLTPIFTRHLVHLSKAARTASNTQLPEKAIFKVKQYSSARFIVSEWQLEEAQVFWAKKEQSLALGILSQMVDKLESNSLENDPTLQLIYVECLRLSGNWLSETCLANPTVIMKNYLEKAVEVAEDFSSGSSDELQEVRMKAFLSLARFSDAQYQRIDKYMKSSEFENKQALLAKAKQEVELIRQHKVQTNRYTVKVQRELELDECEIAALIEDQKRFLCTAIKNYISCLVSGEEYNMWIFRLCSLWLENSRVPEVNNIMKVESEKIPSHKFLPLMYQLAARMGTKNMGRQEFHEVLINLISRTSLDHPYHTLFIILALANADKDDMVMKSDTMKKSRLTKNVPKKISQTDEDRMEAARSIVNTIKKCRTHMVRDVERLCDAYIILANMDASHWKAQRKAIPIPSDQPITKLNNLQDVVIPTMELKVDPSGKYENLVTIQSFKLEFCLAGGLNLPKIIDCVGSDGRERRQLVKGRDDLRQDAVMQQVFQMCNALLQKNSETRKRKLAIRRYKVVPLSQRSGVLEWCSGTVPIGEYLVNSDDGAHTRYRPRDYSSLQCQKKMMEVQRGRFEDKYQVFLDICDHFHPVFRYFCMEKFLDPAVWFEKRLAYTRSVATSSIVGYIVGLGDRHVQNILMDEETAELVHIDLGVAFEQGKILPTPETVPFRLTRDIVDGMGITGVEGVFRRCCEKTMEVMRSSQDALLTIVEVLLYDPLFDWTMNPLKALYLQQDEAELNATLAEDPECNRNTCSDSQSFNKVAERVLLRLQEKLKGVEEGTVLNVEGQVNLLIQQAMDPKNLSRLFPGWKAWV</sequence>
<dbReference type="InterPro" id="IPR044107">
    <property type="entry name" value="PIKKc_ATM"/>
</dbReference>
<dbReference type="PROSITE" id="PS50290">
    <property type="entry name" value="PI3_4_KINASE_3"/>
    <property type="match status" value="1"/>
</dbReference>
<feature type="domain" description="PI3K/PI4K catalytic" evidence="11">
    <location>
        <begin position="1723"/>
        <end position="2037"/>
    </location>
</feature>
<name>A0ABN9CFF2_9NEOB</name>
<comment type="catalytic activity">
    <reaction evidence="10">
        <text>L-threonyl-[protein] + ATP = O-phospho-L-threonyl-[protein] + ADP + H(+)</text>
        <dbReference type="Rhea" id="RHEA:46608"/>
        <dbReference type="Rhea" id="RHEA-COMP:11060"/>
        <dbReference type="Rhea" id="RHEA-COMP:11605"/>
        <dbReference type="ChEBI" id="CHEBI:15378"/>
        <dbReference type="ChEBI" id="CHEBI:30013"/>
        <dbReference type="ChEBI" id="CHEBI:30616"/>
        <dbReference type="ChEBI" id="CHEBI:61977"/>
        <dbReference type="ChEBI" id="CHEBI:456216"/>
        <dbReference type="EC" id="2.7.11.1"/>
    </reaction>
</comment>
<dbReference type="InterPro" id="IPR000403">
    <property type="entry name" value="PI3/4_kinase_cat_dom"/>
</dbReference>
<evidence type="ECO:0000256" key="10">
    <source>
        <dbReference type="ARBA" id="ARBA00047899"/>
    </source>
</evidence>
<evidence type="ECO:0000256" key="4">
    <source>
        <dbReference type="ARBA" id="ARBA00022679"/>
    </source>
</evidence>
<evidence type="ECO:0000313" key="14">
    <source>
        <dbReference type="EMBL" id="CAI9558834.1"/>
    </source>
</evidence>
<dbReference type="SMART" id="SM01343">
    <property type="entry name" value="FATC"/>
    <property type="match status" value="1"/>
</dbReference>
<dbReference type="SUPFAM" id="SSF48371">
    <property type="entry name" value="ARM repeat"/>
    <property type="match status" value="2"/>
</dbReference>
<feature type="domain" description="FATC" evidence="13">
    <location>
        <begin position="2057"/>
        <end position="2089"/>
    </location>
</feature>
<dbReference type="Pfam" id="PF00454">
    <property type="entry name" value="PI3_PI4_kinase"/>
    <property type="match status" value="1"/>
</dbReference>
<accession>A0ABN9CFF2</accession>
<keyword evidence="5" id="KW-0547">Nucleotide-binding</keyword>
<evidence type="ECO:0000259" key="11">
    <source>
        <dbReference type="PROSITE" id="PS50290"/>
    </source>
</evidence>
<comment type="subcellular location">
    <subcellularLocation>
        <location evidence="1">Nucleus</location>
    </subcellularLocation>
</comment>
<dbReference type="PROSITE" id="PS00916">
    <property type="entry name" value="PI3_4_KINASE_2"/>
    <property type="match status" value="1"/>
</dbReference>
<gene>
    <name evidence="14" type="ORF">SPARVUS_LOCUS4983403</name>
</gene>
<evidence type="ECO:0000256" key="2">
    <source>
        <dbReference type="ARBA" id="ARBA00012513"/>
    </source>
</evidence>
<dbReference type="SMART" id="SM00146">
    <property type="entry name" value="PI3Kc"/>
    <property type="match status" value="1"/>
</dbReference>
<protein>
    <recommendedName>
        <fullName evidence="2">non-specific serine/threonine protein kinase</fullName>
        <ecNumber evidence="2">2.7.11.1</ecNumber>
    </recommendedName>
</protein>
<evidence type="ECO:0000259" key="13">
    <source>
        <dbReference type="PROSITE" id="PS51190"/>
    </source>
</evidence>
<dbReference type="InterPro" id="IPR014009">
    <property type="entry name" value="PIK_FAT"/>
</dbReference>
<dbReference type="Gene3D" id="3.30.1010.10">
    <property type="entry name" value="Phosphatidylinositol 3-kinase Catalytic Subunit, Chain A, domain 4"/>
    <property type="match status" value="1"/>
</dbReference>
<dbReference type="Proteomes" id="UP001162483">
    <property type="component" value="Unassembled WGS sequence"/>
</dbReference>
<evidence type="ECO:0000259" key="12">
    <source>
        <dbReference type="PROSITE" id="PS51189"/>
    </source>
</evidence>
<comment type="caution">
    <text evidence="14">The sequence shown here is derived from an EMBL/GenBank/DDBJ whole genome shotgun (WGS) entry which is preliminary data.</text>
</comment>
<keyword evidence="7" id="KW-0418">Kinase</keyword>
<dbReference type="Pfam" id="PF02259">
    <property type="entry name" value="FAT"/>
    <property type="match status" value="1"/>
</dbReference>
<dbReference type="InterPro" id="IPR016024">
    <property type="entry name" value="ARM-type_fold"/>
</dbReference>
<dbReference type="InterPro" id="IPR011009">
    <property type="entry name" value="Kinase-like_dom_sf"/>
</dbReference>
<keyword evidence="8" id="KW-0067">ATP-binding</keyword>
<dbReference type="SUPFAM" id="SSF56112">
    <property type="entry name" value="Protein kinase-like (PK-like)"/>
    <property type="match status" value="1"/>
</dbReference>
<dbReference type="EC" id="2.7.11.1" evidence="2"/>
<dbReference type="PANTHER" id="PTHR37079:SF4">
    <property type="entry name" value="SERINE_THREONINE-PROTEIN KINASE ATM"/>
    <property type="match status" value="1"/>
</dbReference>
<feature type="domain" description="FAT" evidence="12">
    <location>
        <begin position="979"/>
        <end position="1603"/>
    </location>
</feature>
<dbReference type="InterPro" id="IPR038980">
    <property type="entry name" value="ATM_plant"/>
</dbReference>
<dbReference type="EMBL" id="CATNWA010009872">
    <property type="protein sequence ID" value="CAI9558834.1"/>
    <property type="molecule type" value="Genomic_DNA"/>
</dbReference>
<evidence type="ECO:0000256" key="3">
    <source>
        <dbReference type="ARBA" id="ARBA00022527"/>
    </source>
</evidence>
<keyword evidence="15" id="KW-1185">Reference proteome</keyword>
<dbReference type="InterPro" id="IPR018936">
    <property type="entry name" value="PI3/4_kinase_CS"/>
</dbReference>
<dbReference type="Gene3D" id="1.10.1070.11">
    <property type="entry name" value="Phosphatidylinositol 3-/4-kinase, catalytic domain"/>
    <property type="match status" value="1"/>
</dbReference>
<dbReference type="PROSITE" id="PS51189">
    <property type="entry name" value="FAT"/>
    <property type="match status" value="1"/>
</dbReference>
<evidence type="ECO:0000256" key="7">
    <source>
        <dbReference type="ARBA" id="ARBA00022777"/>
    </source>
</evidence>
<keyword evidence="3" id="KW-0723">Serine/threonine-protein kinase</keyword>
<evidence type="ECO:0000256" key="6">
    <source>
        <dbReference type="ARBA" id="ARBA00022763"/>
    </source>
</evidence>
<dbReference type="PANTHER" id="PTHR37079">
    <property type="entry name" value="SERINE/THREONINE-PROTEIN KINASE ATM"/>
    <property type="match status" value="1"/>
</dbReference>
<evidence type="ECO:0000313" key="15">
    <source>
        <dbReference type="Proteomes" id="UP001162483"/>
    </source>
</evidence>
<evidence type="ECO:0000256" key="8">
    <source>
        <dbReference type="ARBA" id="ARBA00022840"/>
    </source>
</evidence>
<organism evidence="14 15">
    <name type="scientific">Staurois parvus</name>
    <dbReference type="NCBI Taxonomy" id="386267"/>
    <lineage>
        <taxon>Eukaryota</taxon>
        <taxon>Metazoa</taxon>
        <taxon>Chordata</taxon>
        <taxon>Craniata</taxon>
        <taxon>Vertebrata</taxon>
        <taxon>Euteleostomi</taxon>
        <taxon>Amphibia</taxon>
        <taxon>Batrachia</taxon>
        <taxon>Anura</taxon>
        <taxon>Neobatrachia</taxon>
        <taxon>Ranoidea</taxon>
        <taxon>Ranidae</taxon>
        <taxon>Staurois</taxon>
    </lineage>
</organism>
<evidence type="ECO:0000256" key="9">
    <source>
        <dbReference type="ARBA" id="ARBA00023242"/>
    </source>
</evidence>
<dbReference type="PROSITE" id="PS00915">
    <property type="entry name" value="PI3_4_KINASE_1"/>
    <property type="match status" value="1"/>
</dbReference>
<keyword evidence="4" id="KW-0808">Transferase</keyword>
<evidence type="ECO:0000256" key="5">
    <source>
        <dbReference type="ARBA" id="ARBA00022741"/>
    </source>
</evidence>
<dbReference type="InterPro" id="IPR036940">
    <property type="entry name" value="PI3/4_kinase_cat_sf"/>
</dbReference>
<dbReference type="InterPro" id="IPR003152">
    <property type="entry name" value="FATC_dom"/>
</dbReference>
<keyword evidence="6" id="KW-0227">DNA damage</keyword>
<dbReference type="CDD" id="cd05171">
    <property type="entry name" value="PIKKc_ATM"/>
    <property type="match status" value="1"/>
</dbReference>
<reference evidence="14" key="1">
    <citation type="submission" date="2023-05" db="EMBL/GenBank/DDBJ databases">
        <authorList>
            <person name="Stuckert A."/>
        </authorList>
    </citation>
    <scope>NUCLEOTIDE SEQUENCE</scope>
</reference>
<dbReference type="Pfam" id="PF02260">
    <property type="entry name" value="FATC"/>
    <property type="match status" value="1"/>
</dbReference>